<dbReference type="Proteomes" id="UP001177120">
    <property type="component" value="Unassembled WGS sequence"/>
</dbReference>
<dbReference type="EMBL" id="JAFHAP010000008">
    <property type="protein sequence ID" value="MBN2909809.1"/>
    <property type="molecule type" value="Genomic_DNA"/>
</dbReference>
<gene>
    <name evidence="1" type="ORF">JQC72_09760</name>
</gene>
<reference evidence="1" key="1">
    <citation type="journal article" date="2024" name="Int. J. Syst. Evol. Microbiol.">
        <title>Polycladomyces zharkentensis sp. nov., a novel thermophilic cellulose- and starch-degrading member of the Bacillota from a geothermal aquifer in Kazakhstan.</title>
        <authorList>
            <person name="Mashzhan A."/>
            <person name="Kistaubayeva A."/>
            <person name="Javier-Lopez R."/>
            <person name="Bissenova U."/>
            <person name="Bissenbay A."/>
            <person name="Birkeland N.K."/>
        </authorList>
    </citation>
    <scope>NUCLEOTIDE SEQUENCE</scope>
    <source>
        <strain evidence="1">ZKZ2T</strain>
    </source>
</reference>
<comment type="caution">
    <text evidence="1">The sequence shown here is derived from an EMBL/GenBank/DDBJ whole genome shotgun (WGS) entry which is preliminary data.</text>
</comment>
<organism evidence="1 2">
    <name type="scientific">Polycladomyces zharkentensis</name>
    <dbReference type="NCBI Taxonomy" id="2807616"/>
    <lineage>
        <taxon>Bacteria</taxon>
        <taxon>Bacillati</taxon>
        <taxon>Bacillota</taxon>
        <taxon>Bacilli</taxon>
        <taxon>Bacillales</taxon>
        <taxon>Thermoactinomycetaceae</taxon>
        <taxon>Polycladomyces</taxon>
    </lineage>
</organism>
<proteinExistence type="predicted"/>
<sequence>MAIITTGANENRSRDMKSLSVRAANIGADSADVLLEVFRAVPSAGDGPASQELYVQRLVSVEPNQLQTFDNIFAVP</sequence>
<evidence type="ECO:0000313" key="1">
    <source>
        <dbReference type="EMBL" id="MBN2909809.1"/>
    </source>
</evidence>
<protein>
    <submittedName>
        <fullName evidence="1">Uncharacterized protein</fullName>
    </submittedName>
</protein>
<dbReference type="RefSeq" id="WP_205495131.1">
    <property type="nucleotide sequence ID" value="NZ_JAFHAP010000008.1"/>
</dbReference>
<evidence type="ECO:0000313" key="2">
    <source>
        <dbReference type="Proteomes" id="UP001177120"/>
    </source>
</evidence>
<accession>A0ABS2WK94</accession>
<name>A0ABS2WK94_9BACL</name>
<keyword evidence="2" id="KW-1185">Reference proteome</keyword>